<evidence type="ECO:0000256" key="3">
    <source>
        <dbReference type="ARBA" id="ARBA00023163"/>
    </source>
</evidence>
<keyword evidence="1" id="KW-0805">Transcription regulation</keyword>
<dbReference type="PANTHER" id="PTHR33204:SF33">
    <property type="entry name" value="TRANSCRIPTIONAL REGULATOR, MARR FAMILY"/>
    <property type="match status" value="1"/>
</dbReference>
<feature type="domain" description="HTH hxlR-type" evidence="4">
    <location>
        <begin position="1"/>
        <end position="57"/>
    </location>
</feature>
<proteinExistence type="predicted"/>
<keyword evidence="6" id="KW-1185">Reference proteome</keyword>
<evidence type="ECO:0000313" key="5">
    <source>
        <dbReference type="EMBL" id="KRN99260.1"/>
    </source>
</evidence>
<dbReference type="GO" id="GO:0003677">
    <property type="term" value="F:DNA binding"/>
    <property type="evidence" value="ECO:0007669"/>
    <property type="project" value="UniProtKB-KW"/>
</dbReference>
<sequence>MLALQLAELEQDGIIQKNIYQEIPLKTDYTLTKFGKTLEPVVLAMSQWGTYYNQLAKTESN</sequence>
<keyword evidence="3" id="KW-0804">Transcription</keyword>
<dbReference type="PROSITE" id="PS51118">
    <property type="entry name" value="HTH_HXLR"/>
    <property type="match status" value="1"/>
</dbReference>
<accession>A0A0R2LI50</accession>
<dbReference type="Pfam" id="PF01638">
    <property type="entry name" value="HxlR"/>
    <property type="match status" value="1"/>
</dbReference>
<dbReference type="AlphaFoldDB" id="A0A0R2LI50"/>
<dbReference type="Proteomes" id="UP000051006">
    <property type="component" value="Unassembled WGS sequence"/>
</dbReference>
<dbReference type="Gene3D" id="1.10.10.10">
    <property type="entry name" value="Winged helix-like DNA-binding domain superfamily/Winged helix DNA-binding domain"/>
    <property type="match status" value="1"/>
</dbReference>
<dbReference type="EMBL" id="JQCF01000011">
    <property type="protein sequence ID" value="KRN99260.1"/>
    <property type="molecule type" value="Genomic_DNA"/>
</dbReference>
<dbReference type="InterPro" id="IPR002577">
    <property type="entry name" value="HTH_HxlR"/>
</dbReference>
<gene>
    <name evidence="5" type="ORF">IV57_GL000483</name>
</gene>
<evidence type="ECO:0000259" key="4">
    <source>
        <dbReference type="PROSITE" id="PS51118"/>
    </source>
</evidence>
<dbReference type="PANTHER" id="PTHR33204">
    <property type="entry name" value="TRANSCRIPTIONAL REGULATOR, MARR FAMILY"/>
    <property type="match status" value="1"/>
</dbReference>
<evidence type="ECO:0000256" key="2">
    <source>
        <dbReference type="ARBA" id="ARBA00023125"/>
    </source>
</evidence>
<dbReference type="SUPFAM" id="SSF46785">
    <property type="entry name" value="Winged helix' DNA-binding domain"/>
    <property type="match status" value="1"/>
</dbReference>
<evidence type="ECO:0000313" key="6">
    <source>
        <dbReference type="Proteomes" id="UP000051006"/>
    </source>
</evidence>
<name>A0A0R2LI50_9LACO</name>
<dbReference type="PATRIC" id="fig|993692.3.peg.490"/>
<reference evidence="5 6" key="1">
    <citation type="journal article" date="2015" name="Genome Announc.">
        <title>Expanding the biotechnology potential of lactobacilli through comparative genomics of 213 strains and associated genera.</title>
        <authorList>
            <person name="Sun Z."/>
            <person name="Harris H.M."/>
            <person name="McCann A."/>
            <person name="Guo C."/>
            <person name="Argimon S."/>
            <person name="Zhang W."/>
            <person name="Yang X."/>
            <person name="Jeffery I.B."/>
            <person name="Cooney J.C."/>
            <person name="Kagawa T.F."/>
            <person name="Liu W."/>
            <person name="Song Y."/>
            <person name="Salvetti E."/>
            <person name="Wrobel A."/>
            <person name="Rasinkangas P."/>
            <person name="Parkhill J."/>
            <person name="Rea M.C."/>
            <person name="O'Sullivan O."/>
            <person name="Ritari J."/>
            <person name="Douillard F.P."/>
            <person name="Paul Ross R."/>
            <person name="Yang R."/>
            <person name="Briner A.E."/>
            <person name="Felis G.E."/>
            <person name="de Vos W.M."/>
            <person name="Barrangou R."/>
            <person name="Klaenhammer T.R."/>
            <person name="Caufield P.W."/>
            <person name="Cui Y."/>
            <person name="Zhang H."/>
            <person name="O'Toole P.W."/>
        </authorList>
    </citation>
    <scope>NUCLEOTIDE SEQUENCE [LARGE SCALE GENOMIC DNA]</scope>
    <source>
        <strain evidence="5 6">DSM 24716</strain>
    </source>
</reference>
<dbReference type="InterPro" id="IPR036388">
    <property type="entry name" value="WH-like_DNA-bd_sf"/>
</dbReference>
<keyword evidence="2" id="KW-0238">DNA-binding</keyword>
<evidence type="ECO:0000256" key="1">
    <source>
        <dbReference type="ARBA" id="ARBA00023015"/>
    </source>
</evidence>
<organism evidence="5 6">
    <name type="scientific">Companilactobacillus kimchiensis</name>
    <dbReference type="NCBI Taxonomy" id="993692"/>
    <lineage>
        <taxon>Bacteria</taxon>
        <taxon>Bacillati</taxon>
        <taxon>Bacillota</taxon>
        <taxon>Bacilli</taxon>
        <taxon>Lactobacillales</taxon>
        <taxon>Lactobacillaceae</taxon>
        <taxon>Companilactobacillus</taxon>
    </lineage>
</organism>
<dbReference type="InterPro" id="IPR036390">
    <property type="entry name" value="WH_DNA-bd_sf"/>
</dbReference>
<comment type="caution">
    <text evidence="5">The sequence shown here is derived from an EMBL/GenBank/DDBJ whole genome shotgun (WGS) entry which is preliminary data.</text>
</comment>
<protein>
    <recommendedName>
        <fullName evidence="4">HTH hxlR-type domain-containing protein</fullName>
    </recommendedName>
</protein>